<sequence>MDAHDPAGRTDVAPYTGLVPHTPKINQQLARYGVKFGIYKDGTFNERLFPFDAIPRIIDARTWATLERGLAQRVDALNAYLRDIYGAKEIVREGVVPEDFAFASSGYLPQCEGVTPPCGIYSHISGIDLVEGTDGSWYVLEDNLRIPSGASYPLIARSLCRRCDDTTFRRAPVVDNRDYGRRLKEVMDHVNRGGINVVLTPGRYNAAYFEHAYLAEQADALLATPDELFCEDGRLYYRDAAAMRRVGAVYRRLSDEFLDPLCFRPDSLIGVPNLMAAYRAGSVAIVNAPGNGAADDKGLYYFVPKMVEYYLGERPILQNAPTYLPFYPDDMAYVLDHADSLVIKDVAEAGGYGVVFGSTLDADGLEAMKRAIRSEPRRFIAQEVVDFTCLPTYIGGEVVPRKADLRAFVLSGPTTTVWASGLTRYARQEGSAIVNSSQGGGFKDTWVLSR</sequence>
<dbReference type="Pfam" id="PF14403">
    <property type="entry name" value="CP_ATPgrasp_2"/>
    <property type="match status" value="1"/>
</dbReference>
<comment type="caution">
    <text evidence="2">The sequence shown here is derived from an EMBL/GenBank/DDBJ whole genome shotgun (WGS) entry which is preliminary data.</text>
</comment>
<dbReference type="SUPFAM" id="SSF56059">
    <property type="entry name" value="Glutathione synthetase ATP-binding domain-like"/>
    <property type="match status" value="1"/>
</dbReference>
<protein>
    <submittedName>
        <fullName evidence="2">Circularly permuted type 2 ATP-grasp protein</fullName>
    </submittedName>
</protein>
<evidence type="ECO:0000259" key="1">
    <source>
        <dbReference type="Pfam" id="PF14403"/>
    </source>
</evidence>
<dbReference type="PANTHER" id="PTHR34595:SF7">
    <property type="entry name" value="SLL1039 PROTEIN"/>
    <property type="match status" value="1"/>
</dbReference>
<dbReference type="InterPro" id="IPR016450">
    <property type="entry name" value="UCP005522"/>
</dbReference>
<name>A0A921IPZ6_9ACTN</name>
<dbReference type="InterPro" id="IPR051680">
    <property type="entry name" value="ATP-dep_Glu-Cys_Ligase-2"/>
</dbReference>
<dbReference type="PIRSF" id="PIRSF005522">
    <property type="entry name" value="UCP005522"/>
    <property type="match status" value="1"/>
</dbReference>
<accession>A0A921IPZ6</accession>
<reference evidence="2" key="1">
    <citation type="journal article" date="2021" name="PeerJ">
        <title>Extensive microbial diversity within the chicken gut microbiome revealed by metagenomics and culture.</title>
        <authorList>
            <person name="Gilroy R."/>
            <person name="Ravi A."/>
            <person name="Getino M."/>
            <person name="Pursley I."/>
            <person name="Horton D.L."/>
            <person name="Alikhan N.F."/>
            <person name="Baker D."/>
            <person name="Gharbi K."/>
            <person name="Hall N."/>
            <person name="Watson M."/>
            <person name="Adriaenssens E.M."/>
            <person name="Foster-Nyarko E."/>
            <person name="Jarju S."/>
            <person name="Secka A."/>
            <person name="Antonio M."/>
            <person name="Oren A."/>
            <person name="Chaudhuri R.R."/>
            <person name="La Ragione R."/>
            <person name="Hildebrand F."/>
            <person name="Pallen M.J."/>
        </authorList>
    </citation>
    <scope>NUCLEOTIDE SEQUENCE</scope>
    <source>
        <strain evidence="2">ChiGjej2B2-7701</strain>
    </source>
</reference>
<dbReference type="Proteomes" id="UP000746751">
    <property type="component" value="Unassembled WGS sequence"/>
</dbReference>
<proteinExistence type="predicted"/>
<dbReference type="InterPro" id="IPR025841">
    <property type="entry name" value="CP_ATPgrasp_2"/>
</dbReference>
<dbReference type="PANTHER" id="PTHR34595">
    <property type="entry name" value="BLR5612 PROTEIN"/>
    <property type="match status" value="1"/>
</dbReference>
<dbReference type="EMBL" id="DYVF01000041">
    <property type="protein sequence ID" value="HJG30947.1"/>
    <property type="molecule type" value="Genomic_DNA"/>
</dbReference>
<organism evidence="2 3">
    <name type="scientific">Collinsella ihumii</name>
    <dbReference type="NCBI Taxonomy" id="1720204"/>
    <lineage>
        <taxon>Bacteria</taxon>
        <taxon>Bacillati</taxon>
        <taxon>Actinomycetota</taxon>
        <taxon>Coriobacteriia</taxon>
        <taxon>Coriobacteriales</taxon>
        <taxon>Coriobacteriaceae</taxon>
        <taxon>Collinsella</taxon>
    </lineage>
</organism>
<gene>
    <name evidence="2" type="ORF">K8U80_06080</name>
</gene>
<dbReference type="Gene3D" id="3.30.1490.270">
    <property type="match status" value="1"/>
</dbReference>
<feature type="domain" description="Circularly permuted ATP-grasp type 2" evidence="1">
    <location>
        <begin position="55"/>
        <end position="426"/>
    </location>
</feature>
<dbReference type="Gene3D" id="3.40.50.11290">
    <property type="match status" value="1"/>
</dbReference>
<reference evidence="2" key="2">
    <citation type="submission" date="2021-09" db="EMBL/GenBank/DDBJ databases">
        <authorList>
            <person name="Gilroy R."/>
        </authorList>
    </citation>
    <scope>NUCLEOTIDE SEQUENCE</scope>
    <source>
        <strain evidence="2">ChiGjej2B2-7701</strain>
    </source>
</reference>
<evidence type="ECO:0000313" key="2">
    <source>
        <dbReference type="EMBL" id="HJG30947.1"/>
    </source>
</evidence>
<dbReference type="AlphaFoldDB" id="A0A921IPZ6"/>
<evidence type="ECO:0000313" key="3">
    <source>
        <dbReference type="Proteomes" id="UP000746751"/>
    </source>
</evidence>